<dbReference type="AlphaFoldDB" id="A0A5C8NEI5"/>
<keyword evidence="6" id="KW-1185">Reference proteome</keyword>
<evidence type="ECO:0000313" key="6">
    <source>
        <dbReference type="Proteomes" id="UP000321571"/>
    </source>
</evidence>
<dbReference type="EMBL" id="VDUX01000008">
    <property type="protein sequence ID" value="TXL57283.1"/>
    <property type="molecule type" value="Genomic_DNA"/>
</dbReference>
<dbReference type="RefSeq" id="WP_147687551.1">
    <property type="nucleotide sequence ID" value="NZ_VDUX01000008.1"/>
</dbReference>
<evidence type="ECO:0000256" key="2">
    <source>
        <dbReference type="ARBA" id="ARBA00023315"/>
    </source>
</evidence>
<proteinExistence type="inferred from homology"/>
<evidence type="ECO:0000256" key="3">
    <source>
        <dbReference type="ARBA" id="ARBA00038502"/>
    </source>
</evidence>
<evidence type="ECO:0000313" key="5">
    <source>
        <dbReference type="EMBL" id="TXL57283.1"/>
    </source>
</evidence>
<dbReference type="PROSITE" id="PS51186">
    <property type="entry name" value="GNAT"/>
    <property type="match status" value="2"/>
</dbReference>
<dbReference type="PANTHER" id="PTHR43792:SF8">
    <property type="entry name" value="[RIBOSOMAL PROTEIN US5]-ALANINE N-ACETYLTRANSFERASE"/>
    <property type="match status" value="1"/>
</dbReference>
<sequence>MTLAWPLSVPVLTDGVVTLRAHVRADVDAMLEMAQDPEMVRWTSVPEEQTRAGTEEFAFAVIPKGWDQGTNRCWAIEADGGYVGNVDVRGMPIADIGFALHPSARGRGLMVRAVRLATDWAFTHGGVEIVHWRAHVGNVASLRVAHRTGFTLHGITPGILHERGQVIDAWTASRRFGDAPLPDVPWAEATALETERLRLRPLRDDDTPRIVEACSDPASRQWLRNLPHPYTTESAREFLHDVSWREARGTKITWAVADRADDQLLGTVALMKLHSPTDAEVGYWMHPDARGRGIMTEAVRAVVQHAFDPAGLDRHRVSLHAAATNAASNGVAVAAGFRLVGTETAAEQLGDGTFDDLNTYEVLRP</sequence>
<keyword evidence="1 5" id="KW-0808">Transferase</keyword>
<dbReference type="InterPro" id="IPR016181">
    <property type="entry name" value="Acyl_CoA_acyltransferase"/>
</dbReference>
<dbReference type="InterPro" id="IPR000182">
    <property type="entry name" value="GNAT_dom"/>
</dbReference>
<keyword evidence="2" id="KW-0012">Acyltransferase</keyword>
<dbReference type="Gene3D" id="3.40.630.30">
    <property type="match status" value="2"/>
</dbReference>
<feature type="domain" description="N-acetyltransferase" evidence="4">
    <location>
        <begin position="197"/>
        <end position="365"/>
    </location>
</feature>
<dbReference type="SUPFAM" id="SSF55729">
    <property type="entry name" value="Acyl-CoA N-acyltransferases (Nat)"/>
    <property type="match status" value="2"/>
</dbReference>
<gene>
    <name evidence="5" type="ORF">FHP06_14675</name>
</gene>
<feature type="domain" description="N-acetyltransferase" evidence="4">
    <location>
        <begin position="17"/>
        <end position="173"/>
    </location>
</feature>
<dbReference type="CDD" id="cd04301">
    <property type="entry name" value="NAT_SF"/>
    <property type="match status" value="1"/>
</dbReference>
<dbReference type="Pfam" id="PF13302">
    <property type="entry name" value="Acetyltransf_3"/>
    <property type="match status" value="2"/>
</dbReference>
<dbReference type="OrthoDB" id="9795188at2"/>
<accession>A0A5C8NEI5</accession>
<evidence type="ECO:0000256" key="1">
    <source>
        <dbReference type="ARBA" id="ARBA00022679"/>
    </source>
</evidence>
<dbReference type="GO" id="GO:0016747">
    <property type="term" value="F:acyltransferase activity, transferring groups other than amino-acyl groups"/>
    <property type="evidence" value="ECO:0007669"/>
    <property type="project" value="InterPro"/>
</dbReference>
<comment type="caution">
    <text evidence="5">The sequence shown here is derived from an EMBL/GenBank/DDBJ whole genome shotgun (WGS) entry which is preliminary data.</text>
</comment>
<organism evidence="5 6">
    <name type="scientific">Aeromicrobium terrae</name>
    <dbReference type="NCBI Taxonomy" id="2498846"/>
    <lineage>
        <taxon>Bacteria</taxon>
        <taxon>Bacillati</taxon>
        <taxon>Actinomycetota</taxon>
        <taxon>Actinomycetes</taxon>
        <taxon>Propionibacteriales</taxon>
        <taxon>Nocardioidaceae</taxon>
        <taxon>Aeromicrobium</taxon>
    </lineage>
</organism>
<protein>
    <submittedName>
        <fullName evidence="5">GNAT family N-acetyltransferase</fullName>
    </submittedName>
</protein>
<name>A0A5C8NEI5_9ACTN</name>
<reference evidence="5 6" key="1">
    <citation type="submission" date="2019-06" db="EMBL/GenBank/DDBJ databases">
        <title>Aeromicrobium sp. nov., isolated from a maize field.</title>
        <authorList>
            <person name="Lin S.-Y."/>
            <person name="Tsai C.-F."/>
            <person name="Young C.-C."/>
        </authorList>
    </citation>
    <scope>NUCLEOTIDE SEQUENCE [LARGE SCALE GENOMIC DNA]</scope>
    <source>
        <strain evidence="5 6">CC-CFT486</strain>
    </source>
</reference>
<evidence type="ECO:0000259" key="4">
    <source>
        <dbReference type="PROSITE" id="PS51186"/>
    </source>
</evidence>
<comment type="similarity">
    <text evidence="3">Belongs to the acetyltransferase family. RimJ subfamily.</text>
</comment>
<dbReference type="Proteomes" id="UP000321571">
    <property type="component" value="Unassembled WGS sequence"/>
</dbReference>
<dbReference type="InterPro" id="IPR051531">
    <property type="entry name" value="N-acetyltransferase"/>
</dbReference>
<dbReference type="PANTHER" id="PTHR43792">
    <property type="entry name" value="GNAT FAMILY, PUTATIVE (AFU_ORTHOLOGUE AFUA_3G00765)-RELATED-RELATED"/>
    <property type="match status" value="1"/>
</dbReference>